<evidence type="ECO:0000256" key="2">
    <source>
        <dbReference type="ARBA" id="ARBA00008937"/>
    </source>
</evidence>
<name>A0A835XNG4_9CHLO</name>
<dbReference type="PANTHER" id="PTHR13247:SF0">
    <property type="entry name" value="MITOCHONDRIAL FISSION 1 PROTEIN"/>
    <property type="match status" value="1"/>
</dbReference>
<comment type="subcellular location">
    <subcellularLocation>
        <location evidence="1">Mitochondrion outer membrane</location>
        <topology evidence="1">Single-pass membrane protein</topology>
    </subcellularLocation>
</comment>
<accession>A0A835XNG4</accession>
<dbReference type="InterPro" id="IPR016543">
    <property type="entry name" value="Fis1"/>
</dbReference>
<keyword evidence="6" id="KW-0496">Mitochondrion</keyword>
<dbReference type="InterPro" id="IPR033745">
    <property type="entry name" value="Fis1_cytosol"/>
</dbReference>
<feature type="transmembrane region" description="Helical" evidence="8">
    <location>
        <begin position="123"/>
        <end position="143"/>
    </location>
</feature>
<gene>
    <name evidence="9" type="ORF">HYH03_014133</name>
</gene>
<evidence type="ECO:0000256" key="3">
    <source>
        <dbReference type="ARBA" id="ARBA00022692"/>
    </source>
</evidence>
<protein>
    <recommendedName>
        <fullName evidence="11">Mitochondrial fission 1 protein</fullName>
    </recommendedName>
</protein>
<dbReference type="AlphaFoldDB" id="A0A835XNG4"/>
<dbReference type="Pfam" id="PF14852">
    <property type="entry name" value="Fis1_TPR_N"/>
    <property type="match status" value="1"/>
</dbReference>
<comment type="caution">
    <text evidence="9">The sequence shown here is derived from an EMBL/GenBank/DDBJ whole genome shotgun (WGS) entry which is preliminary data.</text>
</comment>
<dbReference type="SUPFAM" id="SSF48452">
    <property type="entry name" value="TPR-like"/>
    <property type="match status" value="1"/>
</dbReference>
<keyword evidence="4" id="KW-1000">Mitochondrion outer membrane</keyword>
<keyword evidence="10" id="KW-1185">Reference proteome</keyword>
<keyword evidence="5 8" id="KW-1133">Transmembrane helix</keyword>
<evidence type="ECO:0000313" key="9">
    <source>
        <dbReference type="EMBL" id="KAG2487293.1"/>
    </source>
</evidence>
<dbReference type="Pfam" id="PF14853">
    <property type="entry name" value="Fis1_TPR_C"/>
    <property type="match status" value="1"/>
</dbReference>
<sequence>MGQEHLPVVDLDSVKLAEDEYRSIYHSGSAEEVDSARFRLVWALVHSTTRLHQARGLELCRAKLKELPNDREFRYFAAVACYNLGHYIDARRELSALLKDHPGFRQAEFLRGLTEDAIVREGLMGVGIGAAVVGLGVGLAVLLGGGRK</sequence>
<dbReference type="GO" id="GO:0005741">
    <property type="term" value="C:mitochondrial outer membrane"/>
    <property type="evidence" value="ECO:0007669"/>
    <property type="project" value="UniProtKB-SubCell"/>
</dbReference>
<evidence type="ECO:0008006" key="11">
    <source>
        <dbReference type="Google" id="ProtNLM"/>
    </source>
</evidence>
<evidence type="ECO:0000256" key="6">
    <source>
        <dbReference type="ARBA" id="ARBA00023128"/>
    </source>
</evidence>
<comment type="similarity">
    <text evidence="2">Belongs to the FIS1 family.</text>
</comment>
<evidence type="ECO:0000256" key="5">
    <source>
        <dbReference type="ARBA" id="ARBA00022989"/>
    </source>
</evidence>
<evidence type="ECO:0000256" key="7">
    <source>
        <dbReference type="ARBA" id="ARBA00023136"/>
    </source>
</evidence>
<reference evidence="9" key="1">
    <citation type="journal article" date="2020" name="bioRxiv">
        <title>Comparative genomics of Chlamydomonas.</title>
        <authorList>
            <person name="Craig R.J."/>
            <person name="Hasan A.R."/>
            <person name="Ness R.W."/>
            <person name="Keightley P.D."/>
        </authorList>
    </citation>
    <scope>NUCLEOTIDE SEQUENCE</scope>
    <source>
        <strain evidence="9">CCAP 11/70</strain>
    </source>
</reference>
<proteinExistence type="inferred from homology"/>
<evidence type="ECO:0000256" key="8">
    <source>
        <dbReference type="SAM" id="Phobius"/>
    </source>
</evidence>
<dbReference type="InterPro" id="IPR028058">
    <property type="entry name" value="Fis1_TPR_N"/>
</dbReference>
<dbReference type="Gene3D" id="1.25.40.10">
    <property type="entry name" value="Tetratricopeptide repeat domain"/>
    <property type="match status" value="1"/>
</dbReference>
<evidence type="ECO:0000256" key="4">
    <source>
        <dbReference type="ARBA" id="ARBA00022787"/>
    </source>
</evidence>
<dbReference type="InterPro" id="IPR011990">
    <property type="entry name" value="TPR-like_helical_dom_sf"/>
</dbReference>
<dbReference type="GO" id="GO:0000422">
    <property type="term" value="P:autophagy of mitochondrion"/>
    <property type="evidence" value="ECO:0007669"/>
    <property type="project" value="TreeGrafter"/>
</dbReference>
<dbReference type="CDD" id="cd12212">
    <property type="entry name" value="Fis1"/>
    <property type="match status" value="1"/>
</dbReference>
<keyword evidence="7 8" id="KW-0472">Membrane</keyword>
<dbReference type="InterPro" id="IPR028061">
    <property type="entry name" value="Fis1_TPR_C"/>
</dbReference>
<dbReference type="GO" id="GO:0000266">
    <property type="term" value="P:mitochondrial fission"/>
    <property type="evidence" value="ECO:0007669"/>
    <property type="project" value="InterPro"/>
</dbReference>
<dbReference type="Proteomes" id="UP000612055">
    <property type="component" value="Unassembled WGS sequence"/>
</dbReference>
<dbReference type="OrthoDB" id="421154at2759"/>
<dbReference type="GO" id="GO:0005778">
    <property type="term" value="C:peroxisomal membrane"/>
    <property type="evidence" value="ECO:0007669"/>
    <property type="project" value="TreeGrafter"/>
</dbReference>
<evidence type="ECO:0000313" key="10">
    <source>
        <dbReference type="Proteomes" id="UP000612055"/>
    </source>
</evidence>
<dbReference type="EMBL" id="JAEHOE010000099">
    <property type="protein sequence ID" value="KAG2487293.1"/>
    <property type="molecule type" value="Genomic_DNA"/>
</dbReference>
<dbReference type="GO" id="GO:0016559">
    <property type="term" value="P:peroxisome fission"/>
    <property type="evidence" value="ECO:0007669"/>
    <property type="project" value="TreeGrafter"/>
</dbReference>
<keyword evidence="3 8" id="KW-0812">Transmembrane</keyword>
<evidence type="ECO:0000256" key="1">
    <source>
        <dbReference type="ARBA" id="ARBA00004572"/>
    </source>
</evidence>
<organism evidence="9 10">
    <name type="scientific">Edaphochlamys debaryana</name>
    <dbReference type="NCBI Taxonomy" id="47281"/>
    <lineage>
        <taxon>Eukaryota</taxon>
        <taxon>Viridiplantae</taxon>
        <taxon>Chlorophyta</taxon>
        <taxon>core chlorophytes</taxon>
        <taxon>Chlorophyceae</taxon>
        <taxon>CS clade</taxon>
        <taxon>Chlamydomonadales</taxon>
        <taxon>Chlamydomonadales incertae sedis</taxon>
        <taxon>Edaphochlamys</taxon>
    </lineage>
</organism>
<dbReference type="PANTHER" id="PTHR13247">
    <property type="entry name" value="TETRATRICOPEPTIDE REPEAT PROTEIN 11 TPR REPEAT PROTEIN 11"/>
    <property type="match status" value="1"/>
</dbReference>